<evidence type="ECO:0000313" key="1">
    <source>
        <dbReference type="EMBL" id="CAH1425642.1"/>
    </source>
</evidence>
<proteinExistence type="predicted"/>
<name>A0AAU9MIN8_9ASTR</name>
<reference evidence="1 2" key="1">
    <citation type="submission" date="2022-01" db="EMBL/GenBank/DDBJ databases">
        <authorList>
            <person name="Xiong W."/>
            <person name="Schranz E."/>
        </authorList>
    </citation>
    <scope>NUCLEOTIDE SEQUENCE [LARGE SCALE GENOMIC DNA]</scope>
</reference>
<evidence type="ECO:0000313" key="2">
    <source>
        <dbReference type="Proteomes" id="UP001157418"/>
    </source>
</evidence>
<dbReference type="AlphaFoldDB" id="A0AAU9MIN8"/>
<organism evidence="1 2">
    <name type="scientific">Lactuca virosa</name>
    <dbReference type="NCBI Taxonomy" id="75947"/>
    <lineage>
        <taxon>Eukaryota</taxon>
        <taxon>Viridiplantae</taxon>
        <taxon>Streptophyta</taxon>
        <taxon>Embryophyta</taxon>
        <taxon>Tracheophyta</taxon>
        <taxon>Spermatophyta</taxon>
        <taxon>Magnoliopsida</taxon>
        <taxon>eudicotyledons</taxon>
        <taxon>Gunneridae</taxon>
        <taxon>Pentapetalae</taxon>
        <taxon>asterids</taxon>
        <taxon>campanulids</taxon>
        <taxon>Asterales</taxon>
        <taxon>Asteraceae</taxon>
        <taxon>Cichorioideae</taxon>
        <taxon>Cichorieae</taxon>
        <taxon>Lactucinae</taxon>
        <taxon>Lactuca</taxon>
    </lineage>
</organism>
<dbReference type="Proteomes" id="UP001157418">
    <property type="component" value="Unassembled WGS sequence"/>
</dbReference>
<keyword evidence="2" id="KW-1185">Reference proteome</keyword>
<comment type="caution">
    <text evidence="1">The sequence shown here is derived from an EMBL/GenBank/DDBJ whole genome shotgun (WGS) entry which is preliminary data.</text>
</comment>
<accession>A0AAU9MIN8</accession>
<sequence length="95" mass="10617">MSSKKQKRDSTSGASTRNCSIATSLVDSRPSPLRLEGLIILYLVHSTPLDQSLEDQMVELSCSRDEFSSVTLVHDVETYFEVEMAAMTLVRWGYA</sequence>
<gene>
    <name evidence="1" type="ORF">LVIROSA_LOCUS12770</name>
</gene>
<dbReference type="EMBL" id="CAKMRJ010002223">
    <property type="protein sequence ID" value="CAH1425642.1"/>
    <property type="molecule type" value="Genomic_DNA"/>
</dbReference>
<protein>
    <submittedName>
        <fullName evidence="1">Uncharacterized protein</fullName>
    </submittedName>
</protein>